<reference evidence="6" key="1">
    <citation type="submission" date="2023-07" db="EMBL/GenBank/DDBJ databases">
        <title>A chromosome-level genome assembly of Lolium multiflorum.</title>
        <authorList>
            <person name="Chen Y."/>
            <person name="Copetti D."/>
            <person name="Kolliker R."/>
            <person name="Studer B."/>
        </authorList>
    </citation>
    <scope>NUCLEOTIDE SEQUENCE</scope>
    <source>
        <strain evidence="6">02402/16</strain>
        <tissue evidence="6">Leaf</tissue>
    </source>
</reference>
<dbReference type="FunFam" id="3.90.940.20:FF:000001">
    <property type="entry name" value="DNA-directed RNA polymerases I, II, and III subunit RPABC1"/>
    <property type="match status" value="1"/>
</dbReference>
<dbReference type="GO" id="GO:0003677">
    <property type="term" value="F:DNA binding"/>
    <property type="evidence" value="ECO:0007669"/>
    <property type="project" value="InterPro"/>
</dbReference>
<evidence type="ECO:0000313" key="7">
    <source>
        <dbReference type="Proteomes" id="UP001231189"/>
    </source>
</evidence>
<dbReference type="InterPro" id="IPR005571">
    <property type="entry name" value="RNA_pol_Rpb5_N"/>
</dbReference>
<dbReference type="InterPro" id="IPR036710">
    <property type="entry name" value="RNA_pol_Rpb5_N_sf"/>
</dbReference>
<accession>A0AAD8RR46</accession>
<evidence type="ECO:0000256" key="3">
    <source>
        <dbReference type="ARBA" id="ARBA00025765"/>
    </source>
</evidence>
<evidence type="ECO:0000256" key="2">
    <source>
        <dbReference type="ARBA" id="ARBA00023242"/>
    </source>
</evidence>
<evidence type="ECO:0000256" key="1">
    <source>
        <dbReference type="ARBA" id="ARBA00004123"/>
    </source>
</evidence>
<feature type="domain" description="RNA polymerase Rpb5 N-terminal" evidence="5">
    <location>
        <begin position="27"/>
        <end position="111"/>
    </location>
</feature>
<sequence length="226" mass="26275">MDPEFDNVPEVVDWMSSMVDRGGRRNQESNRLFLARRTALEMLRDRGYSVPDSELARTLPEFRAWWEKDPDFERLAFATARASDHSDKVQIRFCPQEPVRIATIQEIYEQIEGENLSRLILISKGKIMPRAKESMKEKFTFKVDSFLVRELLVNITKHVLKPKHEVLSAEEKANLLKKYKVEDSQLPRMDATDAVARYYGLDKGTVLKVTYDGEITGNHVTYRCIF</sequence>
<dbReference type="InterPro" id="IPR014381">
    <property type="entry name" value="Arch_Rpo5/euc_Rpb5"/>
</dbReference>
<organism evidence="6 7">
    <name type="scientific">Lolium multiflorum</name>
    <name type="common">Italian ryegrass</name>
    <name type="synonym">Lolium perenne subsp. multiflorum</name>
    <dbReference type="NCBI Taxonomy" id="4521"/>
    <lineage>
        <taxon>Eukaryota</taxon>
        <taxon>Viridiplantae</taxon>
        <taxon>Streptophyta</taxon>
        <taxon>Embryophyta</taxon>
        <taxon>Tracheophyta</taxon>
        <taxon>Spermatophyta</taxon>
        <taxon>Magnoliopsida</taxon>
        <taxon>Liliopsida</taxon>
        <taxon>Poales</taxon>
        <taxon>Poaceae</taxon>
        <taxon>BOP clade</taxon>
        <taxon>Pooideae</taxon>
        <taxon>Poodae</taxon>
        <taxon>Poeae</taxon>
        <taxon>Poeae Chloroplast Group 2 (Poeae type)</taxon>
        <taxon>Loliodinae</taxon>
        <taxon>Loliinae</taxon>
        <taxon>Lolium</taxon>
    </lineage>
</organism>
<keyword evidence="7" id="KW-1185">Reference proteome</keyword>
<dbReference type="PANTHER" id="PTHR10535">
    <property type="entry name" value="DNA-DIRECTED RNA POLYMERASES I, II, AND III SUBUNIT RPABC1"/>
    <property type="match status" value="1"/>
</dbReference>
<dbReference type="InterPro" id="IPR000783">
    <property type="entry name" value="RNA_pol_subH/Rpb5_C"/>
</dbReference>
<dbReference type="Proteomes" id="UP001231189">
    <property type="component" value="Unassembled WGS sequence"/>
</dbReference>
<evidence type="ECO:0000313" key="6">
    <source>
        <dbReference type="EMBL" id="KAK1628932.1"/>
    </source>
</evidence>
<dbReference type="Gene3D" id="3.40.1340.10">
    <property type="entry name" value="RNA polymerase, Rpb5, N-terminal domain"/>
    <property type="match status" value="1"/>
</dbReference>
<evidence type="ECO:0000259" key="5">
    <source>
        <dbReference type="Pfam" id="PF03871"/>
    </source>
</evidence>
<dbReference type="GO" id="GO:0003899">
    <property type="term" value="F:DNA-directed RNA polymerase activity"/>
    <property type="evidence" value="ECO:0007669"/>
    <property type="project" value="InterPro"/>
</dbReference>
<dbReference type="SUPFAM" id="SSF53036">
    <property type="entry name" value="Eukaryotic RPB5 N-terminal domain"/>
    <property type="match status" value="1"/>
</dbReference>
<dbReference type="Gene3D" id="3.90.940.20">
    <property type="entry name" value="RPB5-like RNA polymerase subunit"/>
    <property type="match status" value="1"/>
</dbReference>
<dbReference type="InterPro" id="IPR035913">
    <property type="entry name" value="RPB5-like_sf"/>
</dbReference>
<dbReference type="PIRSF" id="PIRSF000747">
    <property type="entry name" value="RPB5"/>
    <property type="match status" value="1"/>
</dbReference>
<evidence type="ECO:0008006" key="8">
    <source>
        <dbReference type="Google" id="ProtNLM"/>
    </source>
</evidence>
<comment type="subcellular location">
    <subcellularLocation>
        <location evidence="1">Nucleus</location>
    </subcellularLocation>
</comment>
<dbReference type="GO" id="GO:0042797">
    <property type="term" value="P:tRNA transcription by RNA polymerase III"/>
    <property type="evidence" value="ECO:0007669"/>
    <property type="project" value="TreeGrafter"/>
</dbReference>
<dbReference type="GO" id="GO:0006366">
    <property type="term" value="P:transcription by RNA polymerase II"/>
    <property type="evidence" value="ECO:0007669"/>
    <property type="project" value="TreeGrafter"/>
</dbReference>
<dbReference type="Pfam" id="PF03871">
    <property type="entry name" value="RNA_pol_Rpb5_N"/>
    <property type="match status" value="1"/>
</dbReference>
<comment type="caution">
    <text evidence="6">The sequence shown here is derived from an EMBL/GenBank/DDBJ whole genome shotgun (WGS) entry which is preliminary data.</text>
</comment>
<dbReference type="SUPFAM" id="SSF55287">
    <property type="entry name" value="RPB5-like RNA polymerase subunit"/>
    <property type="match status" value="1"/>
</dbReference>
<dbReference type="Pfam" id="PF01191">
    <property type="entry name" value="RNA_pol_Rpb5_C"/>
    <property type="match status" value="1"/>
</dbReference>
<dbReference type="AlphaFoldDB" id="A0AAD8RR46"/>
<dbReference type="EMBL" id="JAUUTY010000005">
    <property type="protein sequence ID" value="KAK1628932.1"/>
    <property type="molecule type" value="Genomic_DNA"/>
</dbReference>
<keyword evidence="2" id="KW-0539">Nucleus</keyword>
<name>A0AAD8RR46_LOLMU</name>
<evidence type="ECO:0000259" key="4">
    <source>
        <dbReference type="Pfam" id="PF01191"/>
    </source>
</evidence>
<gene>
    <name evidence="6" type="ORF">QYE76_003247</name>
</gene>
<protein>
    <recommendedName>
        <fullName evidence="8">DNA-directed RNA polymerase II</fullName>
    </recommendedName>
</protein>
<dbReference type="GO" id="GO:0055029">
    <property type="term" value="C:nuclear DNA-directed RNA polymerase complex"/>
    <property type="evidence" value="ECO:0007669"/>
    <property type="project" value="UniProtKB-ARBA"/>
</dbReference>
<proteinExistence type="inferred from homology"/>
<feature type="domain" description="RNA polymerase subunit H/Rpb5 C-terminal" evidence="4">
    <location>
        <begin position="153"/>
        <end position="225"/>
    </location>
</feature>
<dbReference type="GO" id="GO:0006362">
    <property type="term" value="P:transcription elongation by RNA polymerase I"/>
    <property type="evidence" value="ECO:0007669"/>
    <property type="project" value="TreeGrafter"/>
</dbReference>
<comment type="similarity">
    <text evidence="3">Belongs to the archaeal Rpo5/eukaryotic RPB5 RNA polymerase subunit family.</text>
</comment>
<dbReference type="PANTHER" id="PTHR10535:SF22">
    <property type="entry name" value="RNA POLYMERASE SUBUNIT H_RPB5 C-TERMINAL DOMAIN-CONTAINING PROTEIN"/>
    <property type="match status" value="1"/>
</dbReference>